<keyword evidence="1" id="KW-0808">Transferase</keyword>
<gene>
    <name evidence="1" type="ORF">G4Z05_02950</name>
</gene>
<dbReference type="SUPFAM" id="SSF55729">
    <property type="entry name" value="Acyl-CoA N-acyltransferases (Nat)"/>
    <property type="match status" value="1"/>
</dbReference>
<reference evidence="1" key="1">
    <citation type="submission" date="2020-02" db="EMBL/GenBank/DDBJ databases">
        <title>Bacillus sedimentmangrovi sp. nov., isolated from sediment of the mangrove ecosystem.</title>
        <authorList>
            <person name="Liu G."/>
        </authorList>
    </citation>
    <scope>NUCLEOTIDE SEQUENCE [LARGE SCALE GENOMIC DNA]</scope>
    <source>
        <strain evidence="1">SgZ-7</strain>
    </source>
</reference>
<evidence type="ECO:0000313" key="1">
    <source>
        <dbReference type="EMBL" id="NEX77846.1"/>
    </source>
</evidence>
<accession>A0A6B3TNB7</accession>
<dbReference type="InterPro" id="IPR016181">
    <property type="entry name" value="Acyl_CoA_acyltransferase"/>
</dbReference>
<dbReference type="AlphaFoldDB" id="A0A6B3TNB7"/>
<organism evidence="1 2">
    <name type="scientific">Neobacillus thermocopriae</name>
    <dbReference type="NCBI Taxonomy" id="1215031"/>
    <lineage>
        <taxon>Bacteria</taxon>
        <taxon>Bacillati</taxon>
        <taxon>Bacillota</taxon>
        <taxon>Bacilli</taxon>
        <taxon>Bacillales</taxon>
        <taxon>Bacillaceae</taxon>
        <taxon>Neobacillus</taxon>
    </lineage>
</organism>
<dbReference type="EMBL" id="JAAIUV010000003">
    <property type="protein sequence ID" value="NEX77846.1"/>
    <property type="molecule type" value="Genomic_DNA"/>
</dbReference>
<sequence>MTEIPFEVRELTIDDLPEVLQVQDVVYQRLENKEVLQPLTKEEFQFILEGNGFMLGAFAKGGLIAFRAMLVPHIDAEHLGWDIGLSEEQLSQVIYQEITNVLPEYRGNRLQQLLAKLIMRELEKESHPYRYVCCTVAPFNIPSLKDKFVQGMQVAALKEKYGGLVRYVFVKDLFKEEALPWKEIEVIKMSHTRGQQEKLKQGWRGFKMEQRNNEIWVYYGRR</sequence>
<evidence type="ECO:0000313" key="2">
    <source>
        <dbReference type="Proteomes" id="UP000481621"/>
    </source>
</evidence>
<dbReference type="GO" id="GO:0016740">
    <property type="term" value="F:transferase activity"/>
    <property type="evidence" value="ECO:0007669"/>
    <property type="project" value="UniProtKB-KW"/>
</dbReference>
<name>A0A6B3TNB7_9BACI</name>
<keyword evidence="2" id="KW-1185">Reference proteome</keyword>
<dbReference type="Gene3D" id="3.40.630.30">
    <property type="match status" value="1"/>
</dbReference>
<proteinExistence type="predicted"/>
<protein>
    <submittedName>
        <fullName evidence="1">GNAT family N-acetyltransferase</fullName>
    </submittedName>
</protein>
<dbReference type="RefSeq" id="WP_163250505.1">
    <property type="nucleotide sequence ID" value="NZ_JAAIUV010000003.1"/>
</dbReference>
<dbReference type="Proteomes" id="UP000481621">
    <property type="component" value="Unassembled WGS sequence"/>
</dbReference>
<comment type="caution">
    <text evidence="1">The sequence shown here is derived from an EMBL/GenBank/DDBJ whole genome shotgun (WGS) entry which is preliminary data.</text>
</comment>